<evidence type="ECO:0000256" key="5">
    <source>
        <dbReference type="ARBA" id="ARBA00008276"/>
    </source>
</evidence>
<evidence type="ECO:0000313" key="27">
    <source>
        <dbReference type="EMBL" id="PAS94905.1"/>
    </source>
</evidence>
<evidence type="ECO:0000256" key="12">
    <source>
        <dbReference type="ARBA" id="ARBA00022741"/>
    </source>
</evidence>
<reference evidence="27 28" key="2">
    <citation type="submission" date="2017-07" db="EMBL/GenBank/DDBJ databases">
        <title>Candidatus Dactylopiibacterium carminicum, a nitrogen-fixing symbiont of the cochineal insect Dactylopius coccus and Dactylopius opuntiae (Hemiptera: Coccoidea: Dactylopiidae).</title>
        <authorList>
            <person name="Vera A."/>
        </authorList>
    </citation>
    <scope>NUCLEOTIDE SEQUENCE [LARGE SCALE GENOMIC DNA]</scope>
    <source>
        <strain evidence="27 28">NFDCM</strain>
    </source>
</reference>
<comment type="function">
    <text evidence="2">Functions in two distinct reactions of the de novo folate biosynthetic pathway. Catalyzes the addition of a glutamate residue to dihydropteroate (7,8-dihydropteroate or H2Pte) to form dihydrofolate (7,8-dihydrofolate monoglutamate or H2Pte-Glu). Also catalyzes successive additions of L-glutamate to tetrahydrofolate or 10-formyltetrahydrofolate or 5,10-methylenetetrahydrofolate, leading to folylpolyglutamate derivatives.</text>
</comment>
<evidence type="ECO:0000256" key="22">
    <source>
        <dbReference type="ARBA" id="ARBA00049161"/>
    </source>
</evidence>
<keyword evidence="12 23" id="KW-0547">Nucleotide-binding</keyword>
<evidence type="ECO:0000256" key="3">
    <source>
        <dbReference type="ARBA" id="ARBA00004799"/>
    </source>
</evidence>
<protein>
    <recommendedName>
        <fullName evidence="9">Dihydrofolate synthase/folylpolyglutamate synthase</fullName>
        <ecNumber evidence="7">6.3.2.12</ecNumber>
        <ecNumber evidence="8">6.3.2.17</ecNumber>
    </recommendedName>
    <alternativeName>
        <fullName evidence="18">Folylpoly-gamma-glutamate synthetase-dihydrofolate synthetase</fullName>
    </alternativeName>
    <alternativeName>
        <fullName evidence="16">Folylpolyglutamate synthetase</fullName>
    </alternativeName>
    <alternativeName>
        <fullName evidence="17">Tetrahydrofolylpolyglutamate synthase</fullName>
    </alternativeName>
</protein>
<dbReference type="SUPFAM" id="SSF53623">
    <property type="entry name" value="MurD-like peptide ligases, catalytic domain"/>
    <property type="match status" value="1"/>
</dbReference>
<dbReference type="OrthoDB" id="9809356at2"/>
<dbReference type="PIRSF" id="PIRSF001563">
    <property type="entry name" value="Folylpolyglu_synth"/>
    <property type="match status" value="1"/>
</dbReference>
<comment type="pathway">
    <text evidence="3">Cofactor biosynthesis; tetrahydrofolate biosynthesis; 7,8-dihydrofolate from 2-amino-4-hydroxy-6-hydroxymethyl-7,8-dihydropteridine diphosphate and 4-aminobenzoate: step 2/2.</text>
</comment>
<comment type="pathway">
    <text evidence="4">Cofactor biosynthesis; tetrahydrofolylpolyglutamate biosynthesis.</text>
</comment>
<evidence type="ECO:0000259" key="24">
    <source>
        <dbReference type="Pfam" id="PF02875"/>
    </source>
</evidence>
<dbReference type="InterPro" id="IPR013221">
    <property type="entry name" value="Mur_ligase_cen"/>
</dbReference>
<dbReference type="InterPro" id="IPR004101">
    <property type="entry name" value="Mur_ligase_C"/>
</dbReference>
<evidence type="ECO:0000256" key="8">
    <source>
        <dbReference type="ARBA" id="ARBA00013025"/>
    </source>
</evidence>
<comment type="catalytic activity">
    <reaction evidence="21">
        <text>(6R)-5,10-methylenetetrahydrofolyl-(gamma-L-Glu)(n) + L-glutamate + ATP = (6R)-5,10-methylenetetrahydrofolyl-(gamma-L-Glu)(n+1) + ADP + phosphate + H(+)</text>
        <dbReference type="Rhea" id="RHEA:51912"/>
        <dbReference type="Rhea" id="RHEA-COMP:13257"/>
        <dbReference type="Rhea" id="RHEA-COMP:13258"/>
        <dbReference type="ChEBI" id="CHEBI:15378"/>
        <dbReference type="ChEBI" id="CHEBI:29985"/>
        <dbReference type="ChEBI" id="CHEBI:30616"/>
        <dbReference type="ChEBI" id="CHEBI:43474"/>
        <dbReference type="ChEBI" id="CHEBI:136572"/>
        <dbReference type="ChEBI" id="CHEBI:456216"/>
        <dbReference type="EC" id="6.3.2.17"/>
    </reaction>
</comment>
<dbReference type="EMBL" id="NMRN01000003">
    <property type="protein sequence ID" value="PAS94905.1"/>
    <property type="molecule type" value="Genomic_DNA"/>
</dbReference>
<keyword evidence="29" id="KW-1185">Reference proteome</keyword>
<evidence type="ECO:0000256" key="14">
    <source>
        <dbReference type="ARBA" id="ARBA00022842"/>
    </source>
</evidence>
<dbReference type="InterPro" id="IPR001645">
    <property type="entry name" value="Folylpolyglutamate_synth"/>
</dbReference>
<comment type="cofactor">
    <cofactor evidence="1">
        <name>Mg(2+)</name>
        <dbReference type="ChEBI" id="CHEBI:18420"/>
    </cofactor>
</comment>
<evidence type="ECO:0000256" key="23">
    <source>
        <dbReference type="PIRNR" id="PIRNR001563"/>
    </source>
</evidence>
<evidence type="ECO:0000313" key="29">
    <source>
        <dbReference type="Proteomes" id="UP000623509"/>
    </source>
</evidence>
<proteinExistence type="inferred from homology"/>
<dbReference type="GO" id="GO:0004326">
    <property type="term" value="F:tetrahydrofolylpolyglutamate synthase activity"/>
    <property type="evidence" value="ECO:0007669"/>
    <property type="project" value="UniProtKB-EC"/>
</dbReference>
<evidence type="ECO:0000313" key="28">
    <source>
        <dbReference type="Proteomes" id="UP000216107"/>
    </source>
</evidence>
<dbReference type="Pfam" id="PF08245">
    <property type="entry name" value="Mur_ligase_M"/>
    <property type="match status" value="1"/>
</dbReference>
<keyword evidence="11" id="KW-0479">Metal-binding</keyword>
<evidence type="ECO:0000256" key="4">
    <source>
        <dbReference type="ARBA" id="ARBA00005150"/>
    </source>
</evidence>
<feature type="domain" description="Mur ligase C-terminal" evidence="24">
    <location>
        <begin position="289"/>
        <end position="410"/>
    </location>
</feature>
<dbReference type="GO" id="GO:0046656">
    <property type="term" value="P:folic acid biosynthetic process"/>
    <property type="evidence" value="ECO:0007669"/>
    <property type="project" value="UniProtKB-KW"/>
</dbReference>
<dbReference type="PANTHER" id="PTHR11136">
    <property type="entry name" value="FOLYLPOLYGLUTAMATE SYNTHASE-RELATED"/>
    <property type="match status" value="1"/>
</dbReference>
<keyword evidence="15" id="KW-0289">Folate biosynthesis</keyword>
<dbReference type="Proteomes" id="UP000623509">
    <property type="component" value="Unassembled WGS sequence"/>
</dbReference>
<dbReference type="FunFam" id="3.40.1190.10:FF:000004">
    <property type="entry name" value="Dihydrofolate synthase/folylpolyglutamate synthase"/>
    <property type="match status" value="1"/>
</dbReference>
<evidence type="ECO:0000256" key="15">
    <source>
        <dbReference type="ARBA" id="ARBA00022909"/>
    </source>
</evidence>
<evidence type="ECO:0000256" key="13">
    <source>
        <dbReference type="ARBA" id="ARBA00022840"/>
    </source>
</evidence>
<dbReference type="InterPro" id="IPR036615">
    <property type="entry name" value="Mur_ligase_C_dom_sf"/>
</dbReference>
<comment type="subunit">
    <text evidence="6">Monomer.</text>
</comment>
<dbReference type="GO" id="GO:0046872">
    <property type="term" value="F:metal ion binding"/>
    <property type="evidence" value="ECO:0007669"/>
    <property type="project" value="UniProtKB-KW"/>
</dbReference>
<evidence type="ECO:0000259" key="25">
    <source>
        <dbReference type="Pfam" id="PF08245"/>
    </source>
</evidence>
<comment type="caution">
    <text evidence="27">The sequence shown here is derived from an EMBL/GenBank/DDBJ whole genome shotgun (WGS) entry which is preliminary data.</text>
</comment>
<comment type="catalytic activity">
    <reaction evidence="22">
        <text>7,8-dihydropteroate + L-glutamate + ATP = 7,8-dihydrofolate + ADP + phosphate + H(+)</text>
        <dbReference type="Rhea" id="RHEA:23584"/>
        <dbReference type="ChEBI" id="CHEBI:15378"/>
        <dbReference type="ChEBI" id="CHEBI:17839"/>
        <dbReference type="ChEBI" id="CHEBI:29985"/>
        <dbReference type="ChEBI" id="CHEBI:30616"/>
        <dbReference type="ChEBI" id="CHEBI:43474"/>
        <dbReference type="ChEBI" id="CHEBI:57451"/>
        <dbReference type="ChEBI" id="CHEBI:456216"/>
        <dbReference type="EC" id="6.3.2.12"/>
    </reaction>
</comment>
<evidence type="ECO:0000256" key="18">
    <source>
        <dbReference type="ARBA" id="ARBA00032510"/>
    </source>
</evidence>
<keyword evidence="10 23" id="KW-0436">Ligase</keyword>
<evidence type="ECO:0000256" key="1">
    <source>
        <dbReference type="ARBA" id="ARBA00001946"/>
    </source>
</evidence>
<evidence type="ECO:0000313" key="26">
    <source>
        <dbReference type="EMBL" id="KAF7600526.1"/>
    </source>
</evidence>
<dbReference type="GO" id="GO:0005737">
    <property type="term" value="C:cytoplasm"/>
    <property type="evidence" value="ECO:0007669"/>
    <property type="project" value="TreeGrafter"/>
</dbReference>
<dbReference type="PANTHER" id="PTHR11136:SF0">
    <property type="entry name" value="DIHYDROFOLATE SYNTHETASE-RELATED"/>
    <property type="match status" value="1"/>
</dbReference>
<dbReference type="Proteomes" id="UP000216107">
    <property type="component" value="Unassembled WGS sequence"/>
</dbReference>
<keyword evidence="14" id="KW-0460">Magnesium</keyword>
<dbReference type="EMBL" id="MDUX01000004">
    <property type="protein sequence ID" value="KAF7600526.1"/>
    <property type="molecule type" value="Genomic_DNA"/>
</dbReference>
<comment type="similarity">
    <text evidence="5 23">Belongs to the folylpolyglutamate synthase family.</text>
</comment>
<feature type="domain" description="Mur ligase central" evidence="25">
    <location>
        <begin position="48"/>
        <end position="190"/>
    </location>
</feature>
<evidence type="ECO:0000256" key="10">
    <source>
        <dbReference type="ARBA" id="ARBA00022598"/>
    </source>
</evidence>
<evidence type="ECO:0000256" key="11">
    <source>
        <dbReference type="ARBA" id="ARBA00022723"/>
    </source>
</evidence>
<accession>A0A272EXS3</accession>
<keyword evidence="13 23" id="KW-0067">ATP-binding</keyword>
<reference evidence="26 29" key="1">
    <citation type="submission" date="2016-08" db="EMBL/GenBank/DDBJ databases">
        <title>Candidatus Dactylopiibacterium carminicum genome sequence.</title>
        <authorList>
            <person name="Ramirez-Puebla S.T."/>
            <person name="Ormeno-Orrillo E."/>
            <person name="Vera-Ponce De Leon A."/>
            <person name="Luis L."/>
            <person name="Sanchez-Flores A."/>
            <person name="Monica R."/>
            <person name="Martinez-Romero E."/>
        </authorList>
    </citation>
    <scope>NUCLEOTIDE SEQUENCE [LARGE SCALE GENOMIC DNA]</scope>
    <source>
        <strain evidence="26">END1</strain>
    </source>
</reference>
<dbReference type="NCBIfam" id="TIGR01499">
    <property type="entry name" value="folC"/>
    <property type="match status" value="1"/>
</dbReference>
<evidence type="ECO:0000256" key="17">
    <source>
        <dbReference type="ARBA" id="ARBA00030592"/>
    </source>
</evidence>
<gene>
    <name evidence="26" type="ORF">BGI27_02195</name>
    <name evidence="27" type="ORF">CGU29_01970</name>
</gene>
<organism evidence="27 28">
    <name type="scientific">Candidatus Dactylopiibacterium carminicum</name>
    <dbReference type="NCBI Taxonomy" id="857335"/>
    <lineage>
        <taxon>Bacteria</taxon>
        <taxon>Pseudomonadati</taxon>
        <taxon>Pseudomonadota</taxon>
        <taxon>Betaproteobacteria</taxon>
        <taxon>Rhodocyclales</taxon>
        <taxon>Rhodocyclaceae</taxon>
        <taxon>Candidatus Dactylopiibacterium</taxon>
    </lineage>
</organism>
<dbReference type="SUPFAM" id="SSF53244">
    <property type="entry name" value="MurD-like peptide ligases, peptide-binding domain"/>
    <property type="match status" value="1"/>
</dbReference>
<dbReference type="UniPathway" id="UPA00077">
    <property type="reaction ID" value="UER00157"/>
</dbReference>
<dbReference type="AlphaFoldDB" id="A0A272EXS3"/>
<evidence type="ECO:0000256" key="19">
    <source>
        <dbReference type="ARBA" id="ARBA00047493"/>
    </source>
</evidence>
<evidence type="ECO:0000256" key="2">
    <source>
        <dbReference type="ARBA" id="ARBA00002714"/>
    </source>
</evidence>
<evidence type="ECO:0000256" key="16">
    <source>
        <dbReference type="ARBA" id="ARBA00030048"/>
    </source>
</evidence>
<sequence>MPAVFATLDAWLAYIESQHSRPIDLGLERVVKVRDALGAVTSARVITVGGTNGKGSTCAMLEAILRAAGYRVGVYSSPHLLRYNERVRVEGMEVGDEALCTAFAAVEAARGDTSLTYFEYGTLAAWWLFCQQGLDVIVLEVGLGGRLDAVNAIEPDCSIVTGVALDHMDYLGDTREKIGFEKSGIFRAEKPAVCGDPNPPQSLLEHARAIGAQLWVQGRDFGYSGDKTQWNYRGRAQNRHSLAYPALRGANQLLNAATVLAALESLQACLPVSMQAVREGLMHVEIPARFQILPGKPPVVLDVAHNPQAAGVLAENLLSMGFYRETWAVCGMLSDKDIAGTLRHLLPRIDHWLLCDLQGPRAATASMLKDVLRGAGCQAEIVCLDSPAGALQVARERAGEGDRIVAFGSFLTVAGVMQALAVK</sequence>
<dbReference type="Pfam" id="PF02875">
    <property type="entry name" value="Mur_ligase_C"/>
    <property type="match status" value="1"/>
</dbReference>
<dbReference type="GO" id="GO:0008841">
    <property type="term" value="F:dihydrofolate synthase activity"/>
    <property type="evidence" value="ECO:0007669"/>
    <property type="project" value="UniProtKB-EC"/>
</dbReference>
<evidence type="ECO:0000256" key="6">
    <source>
        <dbReference type="ARBA" id="ARBA00011245"/>
    </source>
</evidence>
<name>A0A272EXS3_9RHOO</name>
<dbReference type="RefSeq" id="WP_095523282.1">
    <property type="nucleotide sequence ID" value="NZ_MDUX01000004.1"/>
</dbReference>
<evidence type="ECO:0000256" key="9">
    <source>
        <dbReference type="ARBA" id="ARBA00019357"/>
    </source>
</evidence>
<dbReference type="NCBIfam" id="NF008101">
    <property type="entry name" value="PRK10846.1"/>
    <property type="match status" value="1"/>
</dbReference>
<dbReference type="GO" id="GO:0005524">
    <property type="term" value="F:ATP binding"/>
    <property type="evidence" value="ECO:0007669"/>
    <property type="project" value="UniProtKB-KW"/>
</dbReference>
<dbReference type="EC" id="6.3.2.17" evidence="8"/>
<dbReference type="InterPro" id="IPR036565">
    <property type="entry name" value="Mur-like_cat_sf"/>
</dbReference>
<evidence type="ECO:0000256" key="21">
    <source>
        <dbReference type="ARBA" id="ARBA00049035"/>
    </source>
</evidence>
<dbReference type="Gene3D" id="3.90.190.20">
    <property type="entry name" value="Mur ligase, C-terminal domain"/>
    <property type="match status" value="1"/>
</dbReference>
<evidence type="ECO:0000256" key="20">
    <source>
        <dbReference type="ARBA" id="ARBA00047808"/>
    </source>
</evidence>
<evidence type="ECO:0000256" key="7">
    <source>
        <dbReference type="ARBA" id="ARBA00013023"/>
    </source>
</evidence>
<dbReference type="GO" id="GO:0046654">
    <property type="term" value="P:tetrahydrofolate biosynthetic process"/>
    <property type="evidence" value="ECO:0007669"/>
    <property type="project" value="UniProtKB-UniPathway"/>
</dbReference>
<dbReference type="EC" id="6.3.2.12" evidence="7"/>
<comment type="catalytic activity">
    <reaction evidence="19">
        <text>(6S)-5,6,7,8-tetrahydrofolyl-(gamma-L-Glu)(n) + L-glutamate + ATP = (6S)-5,6,7,8-tetrahydrofolyl-(gamma-L-Glu)(n+1) + ADP + phosphate + H(+)</text>
        <dbReference type="Rhea" id="RHEA:10580"/>
        <dbReference type="Rhea" id="RHEA-COMP:14738"/>
        <dbReference type="Rhea" id="RHEA-COMP:14740"/>
        <dbReference type="ChEBI" id="CHEBI:15378"/>
        <dbReference type="ChEBI" id="CHEBI:29985"/>
        <dbReference type="ChEBI" id="CHEBI:30616"/>
        <dbReference type="ChEBI" id="CHEBI:43474"/>
        <dbReference type="ChEBI" id="CHEBI:141005"/>
        <dbReference type="ChEBI" id="CHEBI:456216"/>
        <dbReference type="EC" id="6.3.2.17"/>
    </reaction>
</comment>
<comment type="catalytic activity">
    <reaction evidence="20">
        <text>10-formyltetrahydrofolyl-(gamma-L-Glu)(n) + L-glutamate + ATP = 10-formyltetrahydrofolyl-(gamma-L-Glu)(n+1) + ADP + phosphate + H(+)</text>
        <dbReference type="Rhea" id="RHEA:51904"/>
        <dbReference type="Rhea" id="RHEA-COMP:13088"/>
        <dbReference type="Rhea" id="RHEA-COMP:14300"/>
        <dbReference type="ChEBI" id="CHEBI:15378"/>
        <dbReference type="ChEBI" id="CHEBI:29985"/>
        <dbReference type="ChEBI" id="CHEBI:30616"/>
        <dbReference type="ChEBI" id="CHEBI:43474"/>
        <dbReference type="ChEBI" id="CHEBI:134413"/>
        <dbReference type="ChEBI" id="CHEBI:456216"/>
        <dbReference type="EC" id="6.3.2.17"/>
    </reaction>
</comment>
<dbReference type="Gene3D" id="3.40.1190.10">
    <property type="entry name" value="Mur-like, catalytic domain"/>
    <property type="match status" value="1"/>
</dbReference>